<dbReference type="PANTHER" id="PTHR11895">
    <property type="entry name" value="TRANSAMIDASE"/>
    <property type="match status" value="1"/>
</dbReference>
<dbReference type="AlphaFoldDB" id="A0A6M7UFM4"/>
<evidence type="ECO:0000256" key="1">
    <source>
        <dbReference type="ARBA" id="ARBA00003871"/>
    </source>
</evidence>
<comment type="function">
    <text evidence="1">Hydrolyzes indole-3-acetamide (IAM) into indole-3-acetic acid (IAA).</text>
</comment>
<dbReference type="EMBL" id="CP033361">
    <property type="protein sequence ID" value="QKC74908.1"/>
    <property type="molecule type" value="Genomic_DNA"/>
</dbReference>
<protein>
    <recommendedName>
        <fullName evidence="3">Indoleacetamide hydrolase</fullName>
    </recommendedName>
</protein>
<name>A0A6M7UFM4_9HYPH</name>
<dbReference type="InterPro" id="IPR023631">
    <property type="entry name" value="Amidase_dom"/>
</dbReference>
<dbReference type="InterPro" id="IPR020556">
    <property type="entry name" value="Amidase_CS"/>
</dbReference>
<dbReference type="KEGG" id="merd:EB233_04580"/>
<evidence type="ECO:0000313" key="5">
    <source>
        <dbReference type="EMBL" id="QKC74908.1"/>
    </source>
</evidence>
<accession>A0A6M7UFM4</accession>
<evidence type="ECO:0000256" key="2">
    <source>
        <dbReference type="ARBA" id="ARBA00009199"/>
    </source>
</evidence>
<proteinExistence type="inferred from homology"/>
<dbReference type="SUPFAM" id="SSF75304">
    <property type="entry name" value="Amidase signature (AS) enzymes"/>
    <property type="match status" value="1"/>
</dbReference>
<dbReference type="RefSeq" id="WP_064990949.1">
    <property type="nucleotide sequence ID" value="NZ_CP033361.1"/>
</dbReference>
<evidence type="ECO:0000259" key="4">
    <source>
        <dbReference type="Pfam" id="PF01425"/>
    </source>
</evidence>
<dbReference type="PROSITE" id="PS00571">
    <property type="entry name" value="AMIDASES"/>
    <property type="match status" value="1"/>
</dbReference>
<dbReference type="Proteomes" id="UP000503339">
    <property type="component" value="Chromosome"/>
</dbReference>
<keyword evidence="6" id="KW-1185">Reference proteome</keyword>
<evidence type="ECO:0000256" key="3">
    <source>
        <dbReference type="ARBA" id="ARBA00021874"/>
    </source>
</evidence>
<evidence type="ECO:0000313" key="6">
    <source>
        <dbReference type="Proteomes" id="UP000503339"/>
    </source>
</evidence>
<dbReference type="InterPro" id="IPR036928">
    <property type="entry name" value="AS_sf"/>
</dbReference>
<sequence length="480" mass="51139">MAAVTDSLLRTYVESDALDLAGLVRSGQVSPAELVEAAITLVERLNPGLNAVIHRLYDMARAQAQTVDKSAPFAGVPFLLKELASSWTGAPNTNSCFYLKDVVADFDTEVVRRMKAAGLVLVGKSNAPENGWSITTEPRLYGVTKNPWKAGITPGGSSGGAAAAIASRMVPIAEASDGAGSIRVPASCCGIVGLKPSRGRVSLAPFGDYWYGGAYFLCCSRTVRDTAAYLDAVAGALLGDPYTPPVPDASWLKLSAQAPKALRIGFSVKPPNGTAIDPEVKAAVLATVAVLERLGHHVEEHDMPLEANAVWVTYTNMTCVQTAATFDYLETVIGRPVTPGDVEAVTWAIIERGRATSGTRHISDVEQLRQVGRDIVGDLAGYDLFITPTLTQLPRPLGYYDMSETDIDSYNAKWADSVFAFPFNISGQPAISLPLGWSKDGVPIGVQLVGRYGDEATVLAASAQLEQEMPWRDRRPPVSG</sequence>
<organism evidence="5 6">
    <name type="scientific">Mesorhizobium erdmanii</name>
    <dbReference type="NCBI Taxonomy" id="1777866"/>
    <lineage>
        <taxon>Bacteria</taxon>
        <taxon>Pseudomonadati</taxon>
        <taxon>Pseudomonadota</taxon>
        <taxon>Alphaproteobacteria</taxon>
        <taxon>Hyphomicrobiales</taxon>
        <taxon>Phyllobacteriaceae</taxon>
        <taxon>Mesorhizobium</taxon>
    </lineage>
</organism>
<comment type="similarity">
    <text evidence="2">Belongs to the amidase family.</text>
</comment>
<dbReference type="GO" id="GO:0003824">
    <property type="term" value="F:catalytic activity"/>
    <property type="evidence" value="ECO:0007669"/>
    <property type="project" value="InterPro"/>
</dbReference>
<dbReference type="Gene3D" id="3.90.1300.10">
    <property type="entry name" value="Amidase signature (AS) domain"/>
    <property type="match status" value="1"/>
</dbReference>
<dbReference type="InterPro" id="IPR000120">
    <property type="entry name" value="Amidase"/>
</dbReference>
<dbReference type="Pfam" id="PF01425">
    <property type="entry name" value="Amidase"/>
    <property type="match status" value="1"/>
</dbReference>
<gene>
    <name evidence="5" type="ORF">EB233_04580</name>
</gene>
<feature type="domain" description="Amidase" evidence="4">
    <location>
        <begin position="33"/>
        <end position="459"/>
    </location>
</feature>
<dbReference type="PANTHER" id="PTHR11895:SF7">
    <property type="entry name" value="GLUTAMYL-TRNA(GLN) AMIDOTRANSFERASE SUBUNIT A, MITOCHONDRIAL"/>
    <property type="match status" value="1"/>
</dbReference>
<reference evidence="5 6" key="1">
    <citation type="submission" date="2018-10" db="EMBL/GenBank/DDBJ databases">
        <authorList>
            <person name="Perry B.J."/>
            <person name="Sullivan J.T."/>
            <person name="Murphy R.J.T."/>
            <person name="Ramsay J.P."/>
            <person name="Ronson C.W."/>
        </authorList>
    </citation>
    <scope>NUCLEOTIDE SEQUENCE [LARGE SCALE GENOMIC DNA]</scope>
    <source>
        <strain evidence="5 6">NZP2014</strain>
    </source>
</reference>